<dbReference type="InterPro" id="IPR032710">
    <property type="entry name" value="NTF2-like_dom_sf"/>
</dbReference>
<dbReference type="Gene3D" id="3.10.450.50">
    <property type="match status" value="2"/>
</dbReference>
<feature type="domain" description="SnoaL-like" evidence="1">
    <location>
        <begin position="128"/>
        <end position="203"/>
    </location>
</feature>
<dbReference type="EMBL" id="JARAVY010000008">
    <property type="protein sequence ID" value="MDX2911261.1"/>
    <property type="molecule type" value="Genomic_DNA"/>
</dbReference>
<reference evidence="2 3" key="1">
    <citation type="journal article" date="2023" name="Microb. Genom.">
        <title>Mesoterricola silvestris gen. nov., sp. nov., Mesoterricola sediminis sp. nov., Geothrix oryzae sp. nov., Geothrix edaphica sp. nov., Geothrix rubra sp. nov., and Geothrix limicola sp. nov., six novel members of Acidobacteriota isolated from soils.</title>
        <authorList>
            <person name="Weisberg A.J."/>
            <person name="Pearce E."/>
            <person name="Kramer C.G."/>
            <person name="Chang J.H."/>
            <person name="Clarke C.R."/>
        </authorList>
    </citation>
    <scope>NUCLEOTIDE SEQUENCE [LARGE SCALE GENOMIC DNA]</scope>
    <source>
        <strain evidence="2 3">NRRL_B-2795</strain>
    </source>
</reference>
<evidence type="ECO:0000313" key="3">
    <source>
        <dbReference type="Proteomes" id="UP001271723"/>
    </source>
</evidence>
<organism evidence="2 3">
    <name type="scientific">Streptomyces griseiscabiei</name>
    <dbReference type="NCBI Taxonomy" id="2993540"/>
    <lineage>
        <taxon>Bacteria</taxon>
        <taxon>Bacillati</taxon>
        <taxon>Actinomycetota</taxon>
        <taxon>Actinomycetes</taxon>
        <taxon>Kitasatosporales</taxon>
        <taxon>Streptomycetaceae</taxon>
        <taxon>Streptomyces</taxon>
    </lineage>
</organism>
<name>A0ABU4L690_9ACTN</name>
<dbReference type="SUPFAM" id="SSF54427">
    <property type="entry name" value="NTF2-like"/>
    <property type="match status" value="2"/>
</dbReference>
<comment type="caution">
    <text evidence="2">The sequence shown here is derived from an EMBL/GenBank/DDBJ whole genome shotgun (WGS) entry which is preliminary data.</text>
</comment>
<dbReference type="Proteomes" id="UP001271723">
    <property type="component" value="Unassembled WGS sequence"/>
</dbReference>
<dbReference type="RefSeq" id="WP_267299648.1">
    <property type="nucleotide sequence ID" value="NZ_JAGJBZ010000002.1"/>
</dbReference>
<evidence type="ECO:0000259" key="1">
    <source>
        <dbReference type="Pfam" id="PF12680"/>
    </source>
</evidence>
<evidence type="ECO:0000313" key="2">
    <source>
        <dbReference type="EMBL" id="MDX2911261.1"/>
    </source>
</evidence>
<gene>
    <name evidence="2" type="ORF">PV517_21495</name>
</gene>
<sequence length="243" mass="26433">MNDRDIHDLDLAWPGSVVVHDPREGEVRGHRRLSGFVERSGAWLREHHATTTVVATTAGNGRAVVELLVHLDIDGRELDWPIAVVAETPDDTSAIFRTYYSQWPLIGRHQVRPPLLAAGDAHPADVVGRYQAALDAGDTEAIVGAFTADGYFREPSGPGFVHRGTDRLRSFFTMFFSAGGGIGLQHCTVTDDGTRCALEYNCVRWGESDLPPQAGIGVYERGPDGLLAAARVYDDVQAPVEDS</sequence>
<accession>A0ABU4L690</accession>
<dbReference type="Pfam" id="PF12680">
    <property type="entry name" value="SnoaL_2"/>
    <property type="match status" value="1"/>
</dbReference>
<dbReference type="InterPro" id="IPR037401">
    <property type="entry name" value="SnoaL-like"/>
</dbReference>
<protein>
    <submittedName>
        <fullName evidence="2">Nuclear transport factor 2 family protein</fullName>
    </submittedName>
</protein>
<keyword evidence="3" id="KW-1185">Reference proteome</keyword>
<proteinExistence type="predicted"/>